<keyword evidence="2 8" id="KW-0808">Transferase</keyword>
<evidence type="ECO:0000259" key="9">
    <source>
        <dbReference type="Pfam" id="PF01747"/>
    </source>
</evidence>
<dbReference type="GO" id="GO:0000103">
    <property type="term" value="P:sulfate assimilation"/>
    <property type="evidence" value="ECO:0007669"/>
    <property type="project" value="UniProtKB-UniRule"/>
</dbReference>
<dbReference type="NCBIfam" id="NF003166">
    <property type="entry name" value="PRK04149.1"/>
    <property type="match status" value="1"/>
</dbReference>
<dbReference type="InterPro" id="IPR015947">
    <property type="entry name" value="PUA-like_sf"/>
</dbReference>
<evidence type="ECO:0000256" key="1">
    <source>
        <dbReference type="ARBA" id="ARBA00005048"/>
    </source>
</evidence>
<dbReference type="NCBIfam" id="TIGR00339">
    <property type="entry name" value="sopT"/>
    <property type="match status" value="1"/>
</dbReference>
<reference evidence="11" key="2">
    <citation type="submission" date="2023-08" db="EMBL/GenBank/DDBJ databases">
        <title>Nitrogen cycling bacteria in agricultural field soils.</title>
        <authorList>
            <person name="Jang J."/>
        </authorList>
    </citation>
    <scope>NUCLEOTIDE SEQUENCE</scope>
    <source>
        <strain evidence="11">PS3-36</strain>
    </source>
</reference>
<evidence type="ECO:0000313" key="12">
    <source>
        <dbReference type="EMBL" id="TDK63346.1"/>
    </source>
</evidence>
<evidence type="ECO:0000256" key="6">
    <source>
        <dbReference type="ARBA" id="ARBA00037980"/>
    </source>
</evidence>
<keyword evidence="14" id="KW-1185">Reference proteome</keyword>
<reference evidence="12 13" key="1">
    <citation type="submission" date="2019-03" db="EMBL/GenBank/DDBJ databases">
        <title>Bacillus niacini sp. nov. a Nicotinate-Metabolizing Mesophile Isolated from Soil.</title>
        <authorList>
            <person name="Zhang G."/>
        </authorList>
    </citation>
    <scope>NUCLEOTIDE SEQUENCE [LARGE SCALE GENOMIC DNA]</scope>
    <source>
        <strain evidence="12 13">WN066</strain>
    </source>
</reference>
<proteinExistence type="inferred from homology"/>
<comment type="catalytic activity">
    <reaction evidence="7 8">
        <text>sulfate + ATP + H(+) = adenosine 5'-phosphosulfate + diphosphate</text>
        <dbReference type="Rhea" id="RHEA:18133"/>
        <dbReference type="ChEBI" id="CHEBI:15378"/>
        <dbReference type="ChEBI" id="CHEBI:16189"/>
        <dbReference type="ChEBI" id="CHEBI:30616"/>
        <dbReference type="ChEBI" id="CHEBI:33019"/>
        <dbReference type="ChEBI" id="CHEBI:58243"/>
        <dbReference type="EC" id="2.7.7.4"/>
    </reaction>
</comment>
<evidence type="ECO:0000256" key="7">
    <source>
        <dbReference type="ARBA" id="ARBA00049370"/>
    </source>
</evidence>
<evidence type="ECO:0000256" key="4">
    <source>
        <dbReference type="ARBA" id="ARBA00022741"/>
    </source>
</evidence>
<evidence type="ECO:0000256" key="2">
    <source>
        <dbReference type="ARBA" id="ARBA00022679"/>
    </source>
</evidence>
<dbReference type="CDD" id="cd00517">
    <property type="entry name" value="ATPS"/>
    <property type="match status" value="1"/>
</dbReference>
<dbReference type="UniPathway" id="UPA00140">
    <property type="reaction ID" value="UER00204"/>
</dbReference>
<dbReference type="GO" id="GO:0070814">
    <property type="term" value="P:hydrogen sulfide biosynthetic process"/>
    <property type="evidence" value="ECO:0007669"/>
    <property type="project" value="UniProtKB-UniRule"/>
</dbReference>
<keyword evidence="3 8" id="KW-0548">Nucleotidyltransferase</keyword>
<evidence type="ECO:0000313" key="14">
    <source>
        <dbReference type="Proteomes" id="UP001178888"/>
    </source>
</evidence>
<dbReference type="Gene3D" id="3.40.50.620">
    <property type="entry name" value="HUPs"/>
    <property type="match status" value="1"/>
</dbReference>
<dbReference type="AlphaFoldDB" id="A0A4R5VW14"/>
<sequence>MVVSVPHGGKLVNRINLNTPIDLSNHVVELDKMALSDLELIANGAYSPLEGFMVKADYDSVVQNMRLSNGLPWSLPITLAIDRLKAMELNIGETINLIHQGTVYGVMELKEIYLPDKRVEAEKVYRTTENVHPGVKKLLERAEVYIGGPIILTKRPIKIQFEDYYLDPIETRQTFAELGWKTVVGFQTRNPVHRAHEYIQKSALETVDGLFLNPLVGETKSDDIPGAIRMKSYQVLLENYYPKDRVFLSVFPAAMRYAGPREAIFHAIVRKNFGCTHFIVGRDHAGVGNYYGTYDSQKIFSYFTEDELGIKPLFFEHSFYCRKCENMASEKTCPHDREHRVVLSGTMVRGMLKNGELPPKEFSRPEVVQILIQGMKQVYTEK</sequence>
<feature type="domain" description="Sulphate adenylyltransferase catalytic" evidence="9">
    <location>
        <begin position="163"/>
        <end position="373"/>
    </location>
</feature>
<dbReference type="PANTHER" id="PTHR43509:SF1">
    <property type="entry name" value="SULFATE ADENYLYLTRANSFERASE"/>
    <property type="match status" value="1"/>
</dbReference>
<evidence type="ECO:0000256" key="3">
    <source>
        <dbReference type="ARBA" id="ARBA00022695"/>
    </source>
</evidence>
<keyword evidence="5 8" id="KW-0067">ATP-binding</keyword>
<accession>A0A4R5VW14</accession>
<dbReference type="PANTHER" id="PTHR43509">
    <property type="match status" value="1"/>
</dbReference>
<dbReference type="Proteomes" id="UP001178888">
    <property type="component" value="Unassembled WGS sequence"/>
</dbReference>
<dbReference type="InterPro" id="IPR014729">
    <property type="entry name" value="Rossmann-like_a/b/a_fold"/>
</dbReference>
<dbReference type="InterPro" id="IPR020792">
    <property type="entry name" value="SO4_adenylyltransferase_pro"/>
</dbReference>
<evidence type="ECO:0000259" key="10">
    <source>
        <dbReference type="Pfam" id="PF14306"/>
    </source>
</evidence>
<dbReference type="HAMAP" id="MF_00066">
    <property type="entry name" value="Sulf_adenylyltr"/>
    <property type="match status" value="1"/>
</dbReference>
<dbReference type="RefSeq" id="WP_133333682.1">
    <property type="nucleotide sequence ID" value="NZ_JAVGVR010000001.1"/>
</dbReference>
<dbReference type="InterPro" id="IPR002650">
    <property type="entry name" value="Sulphate_adenylyltransferase"/>
</dbReference>
<name>A0A4R5VW14_9BACI</name>
<dbReference type="Pfam" id="PF01747">
    <property type="entry name" value="ATP-sulfurylase"/>
    <property type="match status" value="1"/>
</dbReference>
<dbReference type="Proteomes" id="UP000295132">
    <property type="component" value="Unassembled WGS sequence"/>
</dbReference>
<comment type="similarity">
    <text evidence="6 8">Belongs to the sulfate adenylyltransferase family.</text>
</comment>
<dbReference type="SUPFAM" id="SSF88697">
    <property type="entry name" value="PUA domain-like"/>
    <property type="match status" value="1"/>
</dbReference>
<comment type="caution">
    <text evidence="12">The sequence shown here is derived from an EMBL/GenBank/DDBJ whole genome shotgun (WGS) entry which is preliminary data.</text>
</comment>
<evidence type="ECO:0000313" key="11">
    <source>
        <dbReference type="EMBL" id="MDQ6597208.1"/>
    </source>
</evidence>
<evidence type="ECO:0000256" key="8">
    <source>
        <dbReference type="HAMAP-Rule" id="MF_00066"/>
    </source>
</evidence>
<dbReference type="EMBL" id="SMYO01000003">
    <property type="protein sequence ID" value="TDK63346.1"/>
    <property type="molecule type" value="Genomic_DNA"/>
</dbReference>
<evidence type="ECO:0000313" key="13">
    <source>
        <dbReference type="Proteomes" id="UP000295132"/>
    </source>
</evidence>
<protein>
    <recommendedName>
        <fullName evidence="8">Sulfate adenylyltransferase</fullName>
        <ecNumber evidence="8">2.7.7.4</ecNumber>
    </recommendedName>
    <alternativeName>
        <fullName evidence="8">ATP-sulfurylase</fullName>
    </alternativeName>
    <alternativeName>
        <fullName evidence="8">Sulfate adenylate transferase</fullName>
        <shortName evidence="8">SAT</shortName>
    </alternativeName>
</protein>
<dbReference type="EMBL" id="JAVGVR010000001">
    <property type="protein sequence ID" value="MDQ6597208.1"/>
    <property type="molecule type" value="Genomic_DNA"/>
</dbReference>
<dbReference type="InterPro" id="IPR025980">
    <property type="entry name" value="ATP-Sase_PUA-like_dom"/>
</dbReference>
<dbReference type="InterPro" id="IPR024951">
    <property type="entry name" value="Sulfurylase_cat_dom"/>
</dbReference>
<dbReference type="EC" id="2.7.7.4" evidence="8"/>
<dbReference type="GO" id="GO:0005524">
    <property type="term" value="F:ATP binding"/>
    <property type="evidence" value="ECO:0007669"/>
    <property type="project" value="UniProtKB-KW"/>
</dbReference>
<dbReference type="Pfam" id="PF14306">
    <property type="entry name" value="PUA_2"/>
    <property type="match status" value="1"/>
</dbReference>
<comment type="pathway">
    <text evidence="1 8">Sulfur metabolism; hydrogen sulfide biosynthesis; sulfite from sulfate: step 1/3.</text>
</comment>
<organism evidence="12 13">
    <name type="scientific">Bacillus salipaludis</name>
    <dbReference type="NCBI Taxonomy" id="2547811"/>
    <lineage>
        <taxon>Bacteria</taxon>
        <taxon>Bacillati</taxon>
        <taxon>Bacillota</taxon>
        <taxon>Bacilli</taxon>
        <taxon>Bacillales</taxon>
        <taxon>Bacillaceae</taxon>
        <taxon>Bacillus</taxon>
    </lineage>
</organism>
<dbReference type="Gene3D" id="3.10.400.10">
    <property type="entry name" value="Sulfate adenylyltransferase"/>
    <property type="match status" value="1"/>
</dbReference>
<dbReference type="SUPFAM" id="SSF52374">
    <property type="entry name" value="Nucleotidylyl transferase"/>
    <property type="match status" value="1"/>
</dbReference>
<keyword evidence="4 8" id="KW-0547">Nucleotide-binding</keyword>
<evidence type="ECO:0000256" key="5">
    <source>
        <dbReference type="ARBA" id="ARBA00022840"/>
    </source>
</evidence>
<feature type="domain" description="ATP-sulfurylase PUA-like" evidence="10">
    <location>
        <begin position="6"/>
        <end position="154"/>
    </location>
</feature>
<dbReference type="GO" id="GO:0004781">
    <property type="term" value="F:sulfate adenylyltransferase (ATP) activity"/>
    <property type="evidence" value="ECO:0007669"/>
    <property type="project" value="UniProtKB-UniRule"/>
</dbReference>
<gene>
    <name evidence="8 12" type="primary">sat</name>
    <name evidence="12" type="ORF">E2K98_07835</name>
    <name evidence="11" type="ORF">RCG21_12720</name>
</gene>